<accession>A0A5C5FW81</accession>
<dbReference type="PROSITE" id="PS50048">
    <property type="entry name" value="ZN2_CY6_FUNGAL_2"/>
    <property type="match status" value="1"/>
</dbReference>
<dbReference type="Pfam" id="PF00172">
    <property type="entry name" value="Zn_clus"/>
    <property type="match status" value="1"/>
</dbReference>
<keyword evidence="4" id="KW-0539">Nucleus</keyword>
<dbReference type="InterPro" id="IPR050987">
    <property type="entry name" value="AtrR-like"/>
</dbReference>
<feature type="region of interest" description="Disordered" evidence="5">
    <location>
        <begin position="786"/>
        <end position="812"/>
    </location>
</feature>
<feature type="region of interest" description="Disordered" evidence="5">
    <location>
        <begin position="681"/>
        <end position="703"/>
    </location>
</feature>
<evidence type="ECO:0000313" key="8">
    <source>
        <dbReference type="Proteomes" id="UP000311382"/>
    </source>
</evidence>
<feature type="region of interest" description="Disordered" evidence="5">
    <location>
        <begin position="1"/>
        <end position="102"/>
    </location>
</feature>
<name>A0A5C5FW81_9BASI</name>
<evidence type="ECO:0000256" key="2">
    <source>
        <dbReference type="ARBA" id="ARBA00022723"/>
    </source>
</evidence>
<dbReference type="InterPro" id="IPR036864">
    <property type="entry name" value="Zn2-C6_fun-type_DNA-bd_sf"/>
</dbReference>
<evidence type="ECO:0000313" key="7">
    <source>
        <dbReference type="EMBL" id="TNY20506.1"/>
    </source>
</evidence>
<sequence>MELGSSYLDTSLNESSSQPSAPPAGAFDNDDWTNVLQPLAEASQRAHQLHASTSQNLLDPPLVPESAVGDPLLDGGEPRLSNARMSKKPKPRQPAPEGVTVTDKSCARCRLRKVRCNRVFPKCDHCTARKEDCDLKDWKPKPKVKPTDPARVAELERRLAELEEQVARGGPAAQSFPACAVDFPLDIAAFRPQTALPASSSLDAHVAGARSIGPRSLDWRLAEPQMASSLSRHLCHAFSESCCSLLPSFEYFIPRMADFYAETERLSATQKVALTTFCAIGARTSPHSAVLGISLAPQDTLEHPNVPLLNAGTRRQNACTALFDKAHAENYESSTLTTATIENLATLLALLQLCLFAEPLPIKSRPLLRSALSHYRELQDEAETDEQRATVRSSFGFAIYTADCLISAQARRKCHISDDDLRLYFSRDTRIVVPRLPTDDLRPVVDKVLAAIPTREAGLKTAKHLLACWVCACQRLFVQIVAPSMAPTRSVENRVASLAQLWTGIDTTRTAVEYLLGLAPPQPGPAHPPSGDTSEQHHALHEYDYGAQIVRLDRDLLDLVNLIHAHLADKRARDLPLTCLGESLRRVRRALKRRAAYLKCYISGADAHMTFHELLQLELLPNWTQLVLQRVGEPGGPETADEEVTENELSWFVEGLQHACYYHPGGERRLNELAPRLSSLGGRLNPASQRTSTPSPLAPLEPALPALDPTQLAVMDGSTWSGLDPLPASGWPPDPFSLPDFVPPTAPLGFSPSLGAQSYPGDAPDRVGVPLPPLLDPFDALAPLAFGGEGGLDGFEREDRSGRSPEWASRAQ</sequence>
<comment type="caution">
    <text evidence="7">The sequence shown here is derived from an EMBL/GenBank/DDBJ whole genome shotgun (WGS) entry which is preliminary data.</text>
</comment>
<protein>
    <submittedName>
        <fullName evidence="7">Proteophosphoglycan 5</fullName>
    </submittedName>
</protein>
<dbReference type="PANTHER" id="PTHR46910:SF3">
    <property type="entry name" value="HALOTOLERANCE PROTEIN 9-RELATED"/>
    <property type="match status" value="1"/>
</dbReference>
<keyword evidence="8" id="KW-1185">Reference proteome</keyword>
<dbReference type="EMBL" id="SOZI01000065">
    <property type="protein sequence ID" value="TNY20506.1"/>
    <property type="molecule type" value="Genomic_DNA"/>
</dbReference>
<dbReference type="GO" id="GO:0003677">
    <property type="term" value="F:DNA binding"/>
    <property type="evidence" value="ECO:0007669"/>
    <property type="project" value="UniProtKB-KW"/>
</dbReference>
<comment type="subcellular location">
    <subcellularLocation>
        <location evidence="1">Nucleus</location>
    </subcellularLocation>
</comment>
<dbReference type="Proteomes" id="UP000311382">
    <property type="component" value="Unassembled WGS sequence"/>
</dbReference>
<dbReference type="PROSITE" id="PS00463">
    <property type="entry name" value="ZN2_CY6_FUNGAL_1"/>
    <property type="match status" value="1"/>
</dbReference>
<dbReference type="GO" id="GO:0008270">
    <property type="term" value="F:zinc ion binding"/>
    <property type="evidence" value="ECO:0007669"/>
    <property type="project" value="InterPro"/>
</dbReference>
<reference evidence="7 8" key="1">
    <citation type="submission" date="2019-03" db="EMBL/GenBank/DDBJ databases">
        <title>Rhodosporidium diobovatum UCD-FST 08-225 genome sequencing, assembly, and annotation.</title>
        <authorList>
            <person name="Fakankun I.U."/>
            <person name="Fristensky B."/>
            <person name="Levin D.B."/>
        </authorList>
    </citation>
    <scope>NUCLEOTIDE SEQUENCE [LARGE SCALE GENOMIC DNA]</scope>
    <source>
        <strain evidence="7 8">UCD-FST 08-225</strain>
    </source>
</reference>
<dbReference type="AlphaFoldDB" id="A0A5C5FW81"/>
<feature type="compositionally biased region" description="Low complexity" evidence="5">
    <location>
        <begin position="694"/>
        <end position="703"/>
    </location>
</feature>
<evidence type="ECO:0000259" key="6">
    <source>
        <dbReference type="PROSITE" id="PS50048"/>
    </source>
</evidence>
<dbReference type="Gene3D" id="4.10.240.10">
    <property type="entry name" value="Zn(2)-C6 fungal-type DNA-binding domain"/>
    <property type="match status" value="1"/>
</dbReference>
<feature type="domain" description="Zn(2)-C6 fungal-type" evidence="6">
    <location>
        <begin position="105"/>
        <end position="135"/>
    </location>
</feature>
<keyword evidence="2" id="KW-0479">Metal-binding</keyword>
<proteinExistence type="predicted"/>
<dbReference type="PANTHER" id="PTHR46910">
    <property type="entry name" value="TRANSCRIPTION FACTOR PDR1"/>
    <property type="match status" value="1"/>
</dbReference>
<dbReference type="CDD" id="cd00067">
    <property type="entry name" value="GAL4"/>
    <property type="match status" value="1"/>
</dbReference>
<feature type="compositionally biased region" description="Low complexity" evidence="5">
    <location>
        <begin position="15"/>
        <end position="26"/>
    </location>
</feature>
<evidence type="ECO:0000256" key="3">
    <source>
        <dbReference type="ARBA" id="ARBA00023125"/>
    </source>
</evidence>
<evidence type="ECO:0000256" key="1">
    <source>
        <dbReference type="ARBA" id="ARBA00004123"/>
    </source>
</evidence>
<dbReference type="OrthoDB" id="4456959at2759"/>
<dbReference type="GO" id="GO:0000981">
    <property type="term" value="F:DNA-binding transcription factor activity, RNA polymerase II-specific"/>
    <property type="evidence" value="ECO:0007669"/>
    <property type="project" value="InterPro"/>
</dbReference>
<evidence type="ECO:0000256" key="4">
    <source>
        <dbReference type="ARBA" id="ARBA00023242"/>
    </source>
</evidence>
<organism evidence="7 8">
    <name type="scientific">Rhodotorula diobovata</name>
    <dbReference type="NCBI Taxonomy" id="5288"/>
    <lineage>
        <taxon>Eukaryota</taxon>
        <taxon>Fungi</taxon>
        <taxon>Dikarya</taxon>
        <taxon>Basidiomycota</taxon>
        <taxon>Pucciniomycotina</taxon>
        <taxon>Microbotryomycetes</taxon>
        <taxon>Sporidiobolales</taxon>
        <taxon>Sporidiobolaceae</taxon>
        <taxon>Rhodotorula</taxon>
    </lineage>
</organism>
<dbReference type="SUPFAM" id="SSF57701">
    <property type="entry name" value="Zn2/Cys6 DNA-binding domain"/>
    <property type="match status" value="1"/>
</dbReference>
<gene>
    <name evidence="7" type="ORF">DMC30DRAFT_416919</name>
</gene>
<dbReference type="InterPro" id="IPR001138">
    <property type="entry name" value="Zn2Cys6_DnaBD"/>
</dbReference>
<dbReference type="GO" id="GO:0005634">
    <property type="term" value="C:nucleus"/>
    <property type="evidence" value="ECO:0007669"/>
    <property type="project" value="UniProtKB-SubCell"/>
</dbReference>
<dbReference type="SMART" id="SM00066">
    <property type="entry name" value="GAL4"/>
    <property type="match status" value="1"/>
</dbReference>
<evidence type="ECO:0000256" key="5">
    <source>
        <dbReference type="SAM" id="MobiDB-lite"/>
    </source>
</evidence>
<feature type="compositionally biased region" description="Basic and acidic residues" evidence="5">
    <location>
        <begin position="794"/>
        <end position="803"/>
    </location>
</feature>
<keyword evidence="3" id="KW-0238">DNA-binding</keyword>